<dbReference type="RefSeq" id="WP_245807943.1">
    <property type="nucleotide sequence ID" value="NZ_FUKI01000102.1"/>
</dbReference>
<feature type="domain" description="ABC3 transporter permease C-terminal" evidence="8">
    <location>
        <begin position="263"/>
        <end position="380"/>
    </location>
</feature>
<feature type="domain" description="MacB-like periplasmic core" evidence="9">
    <location>
        <begin position="438"/>
        <end position="643"/>
    </location>
</feature>
<evidence type="ECO:0000256" key="3">
    <source>
        <dbReference type="ARBA" id="ARBA00022692"/>
    </source>
</evidence>
<keyword evidence="11" id="KW-1185">Reference proteome</keyword>
<reference evidence="11" key="1">
    <citation type="submission" date="2017-02" db="EMBL/GenBank/DDBJ databases">
        <authorList>
            <person name="Daims H."/>
        </authorList>
    </citation>
    <scope>NUCLEOTIDE SEQUENCE [LARGE SCALE GENOMIC DNA]</scope>
</reference>
<evidence type="ECO:0000259" key="9">
    <source>
        <dbReference type="Pfam" id="PF12704"/>
    </source>
</evidence>
<keyword evidence="2" id="KW-1003">Cell membrane</keyword>
<organism evidence="10 11">
    <name type="scientific">Crenothrix polyspora</name>
    <dbReference type="NCBI Taxonomy" id="360316"/>
    <lineage>
        <taxon>Bacteria</taxon>
        <taxon>Pseudomonadati</taxon>
        <taxon>Pseudomonadota</taxon>
        <taxon>Gammaproteobacteria</taxon>
        <taxon>Methylococcales</taxon>
        <taxon>Crenotrichaceae</taxon>
        <taxon>Crenothrix</taxon>
    </lineage>
</organism>
<keyword evidence="5 7" id="KW-0472">Membrane</keyword>
<dbReference type="InterPro" id="IPR050250">
    <property type="entry name" value="Macrolide_Exporter_MacB"/>
</dbReference>
<dbReference type="PANTHER" id="PTHR30572">
    <property type="entry name" value="MEMBRANE COMPONENT OF TRANSPORTER-RELATED"/>
    <property type="match status" value="1"/>
</dbReference>
<evidence type="ECO:0000259" key="8">
    <source>
        <dbReference type="Pfam" id="PF02687"/>
    </source>
</evidence>
<feature type="transmembrane region" description="Helical" evidence="7">
    <location>
        <begin position="766"/>
        <end position="790"/>
    </location>
</feature>
<evidence type="ECO:0000256" key="6">
    <source>
        <dbReference type="ARBA" id="ARBA00038076"/>
    </source>
</evidence>
<feature type="transmembrane region" description="Helical" evidence="7">
    <location>
        <begin position="437"/>
        <end position="459"/>
    </location>
</feature>
<feature type="transmembrane region" description="Helical" evidence="7">
    <location>
        <begin position="312"/>
        <end position="334"/>
    </location>
</feature>
<evidence type="ECO:0000256" key="1">
    <source>
        <dbReference type="ARBA" id="ARBA00004651"/>
    </source>
</evidence>
<keyword evidence="3 7" id="KW-0812">Transmembrane</keyword>
<evidence type="ECO:0000256" key="7">
    <source>
        <dbReference type="SAM" id="Phobius"/>
    </source>
</evidence>
<feature type="domain" description="ABC3 transporter permease C-terminal" evidence="8">
    <location>
        <begin position="681"/>
        <end position="798"/>
    </location>
</feature>
<dbReference type="PANTHER" id="PTHR30572:SF4">
    <property type="entry name" value="ABC TRANSPORTER PERMEASE YTRF"/>
    <property type="match status" value="1"/>
</dbReference>
<name>A0A1R4H849_9GAMM</name>
<dbReference type="EMBL" id="FUKI01000102">
    <property type="protein sequence ID" value="SJM92413.1"/>
    <property type="molecule type" value="Genomic_DNA"/>
</dbReference>
<feature type="transmembrane region" description="Helical" evidence="7">
    <location>
        <begin position="355"/>
        <end position="376"/>
    </location>
</feature>
<gene>
    <name evidence="10" type="ORF">CRENPOLYSF1_280013</name>
</gene>
<dbReference type="GO" id="GO:0005886">
    <property type="term" value="C:plasma membrane"/>
    <property type="evidence" value="ECO:0007669"/>
    <property type="project" value="UniProtKB-SubCell"/>
</dbReference>
<evidence type="ECO:0000313" key="10">
    <source>
        <dbReference type="EMBL" id="SJM92413.1"/>
    </source>
</evidence>
<comment type="subcellular location">
    <subcellularLocation>
        <location evidence="1">Cell membrane</location>
        <topology evidence="1">Multi-pass membrane protein</topology>
    </subcellularLocation>
</comment>
<feature type="transmembrane region" description="Helical" evidence="7">
    <location>
        <begin position="677"/>
        <end position="703"/>
    </location>
</feature>
<dbReference type="InterPro" id="IPR003838">
    <property type="entry name" value="ABC3_permease_C"/>
</dbReference>
<proteinExistence type="inferred from homology"/>
<dbReference type="Proteomes" id="UP000195667">
    <property type="component" value="Unassembled WGS sequence"/>
</dbReference>
<dbReference type="AlphaFoldDB" id="A0A1R4H849"/>
<dbReference type="Pfam" id="PF02687">
    <property type="entry name" value="FtsX"/>
    <property type="match status" value="2"/>
</dbReference>
<dbReference type="Pfam" id="PF12704">
    <property type="entry name" value="MacB_PCD"/>
    <property type="match status" value="1"/>
</dbReference>
<sequence>MLTSVWTKIRADLLAHKGRTGLAITSIAIGVFVVGLLLGMMDLELSNMDAAHRQSSPSHISLILRKDVEFSSIETIKSVAGVANVDSLTQFTVRYKTPHNNDWQLGTVVFRADYTQQRYDILSLLSGQWPKANTIAVERLSMQSAGLATGDNIQFETATGTVDMAVGGIIRHPFVKPPLFGGQLHFFIAAETAPLFGIAANTFRQALVQVTPPYSADKARTVAAAIRTKLAAQGIAVNASLLQNPDKHWGRPFFAGINLILNVMAWASLALSSVLILNTVTAMITQQTDQIGIMKSIGAKRKTIARIYLTEVFVLALLALVIAIPASLAGAFFSSRWLLDLFNIQLNAFSYSKRALLCMVVGGLLAPLLAGVWPIWRGASLTVREALASYGLGADYTRSGLSGWLESTLFSALPTVYAVALGNLLRRKARLFWTQSVLIIAGVLFIVIMSLIASVNATLDHELARSRYAVRLGFSSDQPAKVIKDTVNAIPQTTGVELWNRLPAELSKNNSVIRQTGSLGVQLLALPLTSQMYQPLIMAGRWLQASDAKQHVLVLNAATAELNSIKVGDSLDVAVAQGQKEPWQVIGLYRWFIGSDYAVEPVYAPVDSVQSLEHNNPRHSFALLSASVTTLAEEKRYADALKQKFQDQHIALDFYTTLATLEQRQFAKNQFIPMTSMLLSLASMIASVGGIGLSGTLAMGVLQRTREIGVLRAVGARSSTVFKLFMLEGFLHGLLAWIISVPLAYYLAEPLAKKLGLITLELQLDFVFSTLSVWLWLLLIIAIVVMASYWPARYATQIAVRDSLSY</sequence>
<protein>
    <recommendedName>
        <fullName evidence="12">ABC transporter permease</fullName>
    </recommendedName>
</protein>
<evidence type="ECO:0000313" key="11">
    <source>
        <dbReference type="Proteomes" id="UP000195667"/>
    </source>
</evidence>
<evidence type="ECO:0000256" key="4">
    <source>
        <dbReference type="ARBA" id="ARBA00022989"/>
    </source>
</evidence>
<accession>A0A1R4H849</accession>
<comment type="similarity">
    <text evidence="6">Belongs to the ABC-4 integral membrane protein family.</text>
</comment>
<feature type="transmembrane region" description="Helical" evidence="7">
    <location>
        <begin position="724"/>
        <end position="746"/>
    </location>
</feature>
<dbReference type="InterPro" id="IPR025857">
    <property type="entry name" value="MacB_PCD"/>
</dbReference>
<evidence type="ECO:0000256" key="5">
    <source>
        <dbReference type="ARBA" id="ARBA00023136"/>
    </source>
</evidence>
<feature type="transmembrane region" description="Helical" evidence="7">
    <location>
        <begin position="20"/>
        <end position="38"/>
    </location>
</feature>
<evidence type="ECO:0008006" key="12">
    <source>
        <dbReference type="Google" id="ProtNLM"/>
    </source>
</evidence>
<keyword evidence="4 7" id="KW-1133">Transmembrane helix</keyword>
<evidence type="ECO:0000256" key="2">
    <source>
        <dbReference type="ARBA" id="ARBA00022475"/>
    </source>
</evidence>
<feature type="transmembrane region" description="Helical" evidence="7">
    <location>
        <begin position="253"/>
        <end position="277"/>
    </location>
</feature>
<dbReference type="GO" id="GO:0022857">
    <property type="term" value="F:transmembrane transporter activity"/>
    <property type="evidence" value="ECO:0007669"/>
    <property type="project" value="TreeGrafter"/>
</dbReference>